<dbReference type="Gene3D" id="3.40.50.300">
    <property type="entry name" value="P-loop containing nucleotide triphosphate hydrolases"/>
    <property type="match status" value="1"/>
</dbReference>
<dbReference type="RefSeq" id="WP_114469839.1">
    <property type="nucleotide sequence ID" value="NZ_QPJK01000006.1"/>
</dbReference>
<dbReference type="SMART" id="SM00382">
    <property type="entry name" value="AAA"/>
    <property type="match status" value="1"/>
</dbReference>
<keyword evidence="3" id="KW-0472">Membrane</keyword>
<dbReference type="GO" id="GO:0015658">
    <property type="term" value="F:branched-chain amino acid transmembrane transporter activity"/>
    <property type="evidence" value="ECO:0007669"/>
    <property type="project" value="TreeGrafter"/>
</dbReference>
<dbReference type="InterPro" id="IPR052156">
    <property type="entry name" value="BCAA_Transport_ATP-bd_LivF"/>
</dbReference>
<dbReference type="EMBL" id="QPJK01000006">
    <property type="protein sequence ID" value="RCW69436.1"/>
    <property type="molecule type" value="Genomic_DNA"/>
</dbReference>
<dbReference type="GO" id="GO:0005524">
    <property type="term" value="F:ATP binding"/>
    <property type="evidence" value="ECO:0007669"/>
    <property type="project" value="UniProtKB-KW"/>
</dbReference>
<keyword evidence="9" id="KW-1185">Reference proteome</keyword>
<evidence type="ECO:0000256" key="6">
    <source>
        <dbReference type="ARBA" id="ARBA00022970"/>
    </source>
</evidence>
<dbReference type="PANTHER" id="PTHR43820:SF4">
    <property type="entry name" value="HIGH-AFFINITY BRANCHED-CHAIN AMINO ACID TRANSPORT ATP-BINDING PROTEIN LIVF"/>
    <property type="match status" value="1"/>
</dbReference>
<dbReference type="GO" id="GO:0016887">
    <property type="term" value="F:ATP hydrolysis activity"/>
    <property type="evidence" value="ECO:0007669"/>
    <property type="project" value="InterPro"/>
</dbReference>
<dbReference type="OrthoDB" id="8844720at2"/>
<evidence type="ECO:0000259" key="7">
    <source>
        <dbReference type="PROSITE" id="PS50893"/>
    </source>
</evidence>
<dbReference type="InterPro" id="IPR003593">
    <property type="entry name" value="AAA+_ATPase"/>
</dbReference>
<protein>
    <submittedName>
        <fullName evidence="8">Branched-chain amino acid transport system ATP-binding protein</fullName>
    </submittedName>
</protein>
<keyword evidence="4" id="KW-0547">Nucleotide-binding</keyword>
<comment type="caution">
    <text evidence="8">The sequence shown here is derived from an EMBL/GenBank/DDBJ whole genome shotgun (WGS) entry which is preliminary data.</text>
</comment>
<dbReference type="InterPro" id="IPR027417">
    <property type="entry name" value="P-loop_NTPase"/>
</dbReference>
<name>A0A368XQK8_9BURK</name>
<dbReference type="AlphaFoldDB" id="A0A368XQK8"/>
<keyword evidence="5 8" id="KW-0067">ATP-binding</keyword>
<evidence type="ECO:0000256" key="2">
    <source>
        <dbReference type="ARBA" id="ARBA00022448"/>
    </source>
</evidence>
<evidence type="ECO:0000313" key="8">
    <source>
        <dbReference type="EMBL" id="RCW69436.1"/>
    </source>
</evidence>
<dbReference type="CDD" id="cd03224">
    <property type="entry name" value="ABC_TM1139_LivF_branched"/>
    <property type="match status" value="1"/>
</dbReference>
<keyword evidence="3" id="KW-1003">Cell membrane</keyword>
<evidence type="ECO:0000256" key="5">
    <source>
        <dbReference type="ARBA" id="ARBA00022840"/>
    </source>
</evidence>
<evidence type="ECO:0000256" key="4">
    <source>
        <dbReference type="ARBA" id="ARBA00022741"/>
    </source>
</evidence>
<dbReference type="SUPFAM" id="SSF52540">
    <property type="entry name" value="P-loop containing nucleoside triphosphate hydrolases"/>
    <property type="match status" value="1"/>
</dbReference>
<dbReference type="GO" id="GO:0015807">
    <property type="term" value="P:L-amino acid transport"/>
    <property type="evidence" value="ECO:0007669"/>
    <property type="project" value="TreeGrafter"/>
</dbReference>
<evidence type="ECO:0000256" key="1">
    <source>
        <dbReference type="ARBA" id="ARBA00005417"/>
    </source>
</evidence>
<evidence type="ECO:0000256" key="3">
    <source>
        <dbReference type="ARBA" id="ARBA00022475"/>
    </source>
</evidence>
<comment type="similarity">
    <text evidence="1">Belongs to the ABC transporter superfamily.</text>
</comment>
<dbReference type="InterPro" id="IPR003439">
    <property type="entry name" value="ABC_transporter-like_ATP-bd"/>
</dbReference>
<keyword evidence="2" id="KW-0813">Transport</keyword>
<proteinExistence type="inferred from homology"/>
<dbReference type="PROSITE" id="PS50893">
    <property type="entry name" value="ABC_TRANSPORTER_2"/>
    <property type="match status" value="1"/>
</dbReference>
<dbReference type="InterPro" id="IPR017871">
    <property type="entry name" value="ABC_transporter-like_CS"/>
</dbReference>
<reference evidence="8 9" key="1">
    <citation type="submission" date="2018-07" db="EMBL/GenBank/DDBJ databases">
        <title>Genomic Encyclopedia of Type Strains, Phase IV (KMG-IV): sequencing the most valuable type-strain genomes for metagenomic binning, comparative biology and taxonomic classification.</title>
        <authorList>
            <person name="Goeker M."/>
        </authorList>
    </citation>
    <scope>NUCLEOTIDE SEQUENCE [LARGE SCALE GENOMIC DNA]</scope>
    <source>
        <strain evidence="8 9">DSM 21634</strain>
    </source>
</reference>
<sequence length="234" mass="25301">MLEVRDLHAQYGDSRVLFGIDLSVPTRGGVALLGRNGAGKSTLMKSLLDAGPQSRGEVMLNGQPLAGLPTEARARMGLALVPEDRRIFTTLTVRQNLELAWHAAGKDRPRMQVAEAVALFPMLATLLDRLGYQLSGGQQQLVAVARGLMASPRLLMLDEPAEGLAPKVAHDLAREVHAARDKLGLTVLVAEQSIAYARQCTEYVYLLDSGALVFSGDWAAFDANPELKTRYLAV</sequence>
<dbReference type="Proteomes" id="UP000252884">
    <property type="component" value="Unassembled WGS sequence"/>
</dbReference>
<gene>
    <name evidence="8" type="ORF">DES41_106310</name>
</gene>
<dbReference type="Pfam" id="PF00005">
    <property type="entry name" value="ABC_tran"/>
    <property type="match status" value="1"/>
</dbReference>
<dbReference type="PANTHER" id="PTHR43820">
    <property type="entry name" value="HIGH-AFFINITY BRANCHED-CHAIN AMINO ACID TRANSPORT ATP-BINDING PROTEIN LIVF"/>
    <property type="match status" value="1"/>
</dbReference>
<feature type="domain" description="ABC transporter" evidence="7">
    <location>
        <begin position="2"/>
        <end position="234"/>
    </location>
</feature>
<organism evidence="8 9">
    <name type="scientific">Pseudorhodoferax soli</name>
    <dbReference type="NCBI Taxonomy" id="545864"/>
    <lineage>
        <taxon>Bacteria</taxon>
        <taxon>Pseudomonadati</taxon>
        <taxon>Pseudomonadota</taxon>
        <taxon>Betaproteobacteria</taxon>
        <taxon>Burkholderiales</taxon>
        <taxon>Comamonadaceae</taxon>
    </lineage>
</organism>
<evidence type="ECO:0000313" key="9">
    <source>
        <dbReference type="Proteomes" id="UP000252884"/>
    </source>
</evidence>
<dbReference type="PROSITE" id="PS00211">
    <property type="entry name" value="ABC_TRANSPORTER_1"/>
    <property type="match status" value="1"/>
</dbReference>
<accession>A0A368XQK8</accession>
<keyword evidence="6" id="KW-0029">Amino-acid transport</keyword>